<evidence type="ECO:0000259" key="2">
    <source>
        <dbReference type="SMART" id="SM00273"/>
    </source>
</evidence>
<feature type="region of interest" description="Disordered" evidence="1">
    <location>
        <begin position="68"/>
        <end position="91"/>
    </location>
</feature>
<evidence type="ECO:0000256" key="1">
    <source>
        <dbReference type="SAM" id="MobiDB-lite"/>
    </source>
</evidence>
<dbReference type="Pfam" id="PF01417">
    <property type="entry name" value="ENTH"/>
    <property type="match status" value="1"/>
</dbReference>
<dbReference type="InterPro" id="IPR013809">
    <property type="entry name" value="ENTH"/>
</dbReference>
<dbReference type="InterPro" id="IPR008942">
    <property type="entry name" value="ENTH_VHS"/>
</dbReference>
<dbReference type="Gene3D" id="1.25.40.90">
    <property type="match status" value="2"/>
</dbReference>
<gene>
    <name evidence="3" type="ORF">A9F13_14g00484</name>
</gene>
<name>A0AA91T0J2_CLALS</name>
<comment type="caution">
    <text evidence="3">The sequence shown here is derived from an EMBL/GenBank/DDBJ whole genome shotgun (WGS) entry which is preliminary data.</text>
</comment>
<accession>A0AA91T0J2</accession>
<dbReference type="Proteomes" id="UP000195602">
    <property type="component" value="Unassembled WGS sequence"/>
</dbReference>
<proteinExistence type="predicted"/>
<evidence type="ECO:0000313" key="3">
    <source>
        <dbReference type="EMBL" id="OVF07218.1"/>
    </source>
</evidence>
<sequence>MVRFFSFHKSAETEIRNAISDEPLGPYNKDLQDLANLSFDTKALSVIEEVLQKKLVKILAAANNPRRSYSTKSVRRHPVPPKRASSFHNQPLSSESKNELVVLKCLTVIVHLCQYGSSDFVTWLRRNYSQIIQPLGRLAFLPQYANAIYSKVSLVVRYCESKTELATSRKSVDEIRREIRPGIVGLPDSSPVPRVAAIVTRTHSPHEMPSILSMMEESTLRLSSNNPFVKHV</sequence>
<dbReference type="KEGG" id="clus:A9F13_14g00484"/>
<reference evidence="3 4" key="1">
    <citation type="submission" date="2017-04" db="EMBL/GenBank/DDBJ databases">
        <title>Draft genome of the yeast Clavispora lusitaniae type strain CBS 6936.</title>
        <authorList>
            <person name="Durrens P."/>
            <person name="Klopp C."/>
            <person name="Biteau N."/>
            <person name="Fitton-Ouhabi V."/>
            <person name="Dementhon K."/>
            <person name="Accoceberry I."/>
            <person name="Sherman D.J."/>
            <person name="Noel T."/>
        </authorList>
    </citation>
    <scope>NUCLEOTIDE SEQUENCE [LARGE SCALE GENOMIC DNA]</scope>
    <source>
        <strain evidence="3 4">CBS 6936</strain>
    </source>
</reference>
<evidence type="ECO:0000313" key="4">
    <source>
        <dbReference type="Proteomes" id="UP000195602"/>
    </source>
</evidence>
<protein>
    <recommendedName>
        <fullName evidence="2">ENTH domain-containing protein</fullName>
    </recommendedName>
</protein>
<dbReference type="EMBL" id="LYUB02000014">
    <property type="protein sequence ID" value="OVF07218.1"/>
    <property type="molecule type" value="Genomic_DNA"/>
</dbReference>
<dbReference type="SMART" id="SM00273">
    <property type="entry name" value="ENTH"/>
    <property type="match status" value="1"/>
</dbReference>
<feature type="domain" description="ENTH" evidence="2">
    <location>
        <begin position="9"/>
        <end position="169"/>
    </location>
</feature>
<organism evidence="3 4">
    <name type="scientific">Clavispora lusitaniae</name>
    <name type="common">Candida lusitaniae</name>
    <dbReference type="NCBI Taxonomy" id="36911"/>
    <lineage>
        <taxon>Eukaryota</taxon>
        <taxon>Fungi</taxon>
        <taxon>Dikarya</taxon>
        <taxon>Ascomycota</taxon>
        <taxon>Saccharomycotina</taxon>
        <taxon>Pichiomycetes</taxon>
        <taxon>Metschnikowiaceae</taxon>
        <taxon>Clavispora</taxon>
    </lineage>
</organism>
<dbReference type="SUPFAM" id="SSF48464">
    <property type="entry name" value="ENTH/VHS domain"/>
    <property type="match status" value="1"/>
</dbReference>
<dbReference type="AlphaFoldDB" id="A0AA91T0J2"/>